<sequence>MGLNRFRCRRKSNMDEMMDSPLLKTVAVGALVYLGTKALRRILD</sequence>
<gene>
    <name evidence="1" type="ORF">LUCI_4269</name>
</gene>
<evidence type="ECO:0000313" key="1">
    <source>
        <dbReference type="EMBL" id="VBB08983.1"/>
    </source>
</evidence>
<reference evidence="1 2" key="1">
    <citation type="submission" date="2018-06" db="EMBL/GenBank/DDBJ databases">
        <authorList>
            <person name="Strepis N."/>
        </authorList>
    </citation>
    <scope>NUCLEOTIDE SEQUENCE [LARGE SCALE GENOMIC DNA]</scope>
    <source>
        <strain evidence="1">LUCI</strain>
    </source>
</reference>
<dbReference type="Proteomes" id="UP000277811">
    <property type="component" value="Unassembled WGS sequence"/>
</dbReference>
<evidence type="ECO:0000313" key="2">
    <source>
        <dbReference type="Proteomes" id="UP000277811"/>
    </source>
</evidence>
<proteinExistence type="predicted"/>
<dbReference type="AlphaFoldDB" id="A0A498RFW4"/>
<dbReference type="EMBL" id="UPPP01000105">
    <property type="protein sequence ID" value="VBB08983.1"/>
    <property type="molecule type" value="Genomic_DNA"/>
</dbReference>
<organism evidence="1 2">
    <name type="scientific">Lucifera butyrica</name>
    <dbReference type="NCBI Taxonomy" id="1351585"/>
    <lineage>
        <taxon>Bacteria</taxon>
        <taxon>Bacillati</taxon>
        <taxon>Bacillota</taxon>
        <taxon>Negativicutes</taxon>
        <taxon>Veillonellales</taxon>
        <taxon>Veillonellaceae</taxon>
        <taxon>Lucifera</taxon>
    </lineage>
</organism>
<name>A0A498RFW4_9FIRM</name>
<keyword evidence="2" id="KW-1185">Reference proteome</keyword>
<protein>
    <submittedName>
        <fullName evidence="1">Uncharacterized protein</fullName>
    </submittedName>
</protein>
<accession>A0A498RFW4</accession>